<keyword evidence="4" id="KW-0812">Transmembrane</keyword>
<comment type="similarity">
    <text evidence="1">Belongs to the type-I restriction system S methylase family.</text>
</comment>
<dbReference type="SUPFAM" id="SSF116734">
    <property type="entry name" value="DNA methylase specificity domain"/>
    <property type="match status" value="2"/>
</dbReference>
<keyword evidence="7" id="KW-1185">Reference proteome</keyword>
<evidence type="ECO:0000256" key="4">
    <source>
        <dbReference type="SAM" id="Phobius"/>
    </source>
</evidence>
<dbReference type="PANTHER" id="PTHR30408:SF12">
    <property type="entry name" value="TYPE I RESTRICTION ENZYME MJAVIII SPECIFICITY SUBUNIT"/>
    <property type="match status" value="1"/>
</dbReference>
<accession>A0A386PW84</accession>
<dbReference type="GO" id="GO:0004519">
    <property type="term" value="F:endonuclease activity"/>
    <property type="evidence" value="ECO:0007669"/>
    <property type="project" value="UniProtKB-KW"/>
</dbReference>
<dbReference type="GO" id="GO:0003677">
    <property type="term" value="F:DNA binding"/>
    <property type="evidence" value="ECO:0007669"/>
    <property type="project" value="UniProtKB-KW"/>
</dbReference>
<keyword evidence="6" id="KW-0255">Endonuclease</keyword>
<name>A0A386PW84_9LACO</name>
<keyword evidence="4" id="KW-0472">Membrane</keyword>
<feature type="domain" description="Type I restriction modification DNA specificity" evidence="5">
    <location>
        <begin position="242"/>
        <end position="399"/>
    </location>
</feature>
<reference evidence="7" key="1">
    <citation type="submission" date="2018-08" db="EMBL/GenBank/DDBJ databases">
        <title>Genome of Lactobacillus sp. HBUAS52074.</title>
        <authorList>
            <person name="Guo Z."/>
            <person name="Zhang Z.D."/>
        </authorList>
    </citation>
    <scope>NUCLEOTIDE SEQUENCE [LARGE SCALE GENOMIC DNA]</scope>
    <source>
        <strain evidence="7">HBUAS52074</strain>
    </source>
</reference>
<keyword evidence="4" id="KW-1133">Transmembrane helix</keyword>
<evidence type="ECO:0000256" key="3">
    <source>
        <dbReference type="ARBA" id="ARBA00023125"/>
    </source>
</evidence>
<dbReference type="Proteomes" id="UP000267208">
    <property type="component" value="Chromosome"/>
</dbReference>
<gene>
    <name evidence="6" type="ORF">D1B17_11545</name>
</gene>
<evidence type="ECO:0000313" key="7">
    <source>
        <dbReference type="Proteomes" id="UP000267208"/>
    </source>
</evidence>
<feature type="domain" description="Type I restriction modification DNA specificity" evidence="5">
    <location>
        <begin position="38"/>
        <end position="208"/>
    </location>
</feature>
<dbReference type="KEGG" id="lzh:D1B17_11545"/>
<keyword evidence="2" id="KW-0680">Restriction system</keyword>
<feature type="transmembrane region" description="Helical" evidence="4">
    <location>
        <begin position="20"/>
        <end position="40"/>
    </location>
</feature>
<evidence type="ECO:0000259" key="5">
    <source>
        <dbReference type="Pfam" id="PF01420"/>
    </source>
</evidence>
<evidence type="ECO:0000256" key="2">
    <source>
        <dbReference type="ARBA" id="ARBA00022747"/>
    </source>
</evidence>
<dbReference type="PANTHER" id="PTHR30408">
    <property type="entry name" value="TYPE-1 RESTRICTION ENZYME ECOKI SPECIFICITY PROTEIN"/>
    <property type="match status" value="1"/>
</dbReference>
<dbReference type="InterPro" id="IPR000055">
    <property type="entry name" value="Restrct_endonuc_typeI_TRD"/>
</dbReference>
<proteinExistence type="inferred from homology"/>
<dbReference type="Gene3D" id="1.10.287.1120">
    <property type="entry name" value="Bipartite methylase S protein"/>
    <property type="match status" value="1"/>
</dbReference>
<keyword evidence="3" id="KW-0238">DNA-binding</keyword>
<dbReference type="AlphaFoldDB" id="A0A386PW84"/>
<evidence type="ECO:0000256" key="1">
    <source>
        <dbReference type="ARBA" id="ARBA00010923"/>
    </source>
</evidence>
<organism evidence="6 7">
    <name type="scientific">Companilactobacillus zhachilii</name>
    <dbReference type="NCBI Taxonomy" id="2304606"/>
    <lineage>
        <taxon>Bacteria</taxon>
        <taxon>Bacillati</taxon>
        <taxon>Bacillota</taxon>
        <taxon>Bacilli</taxon>
        <taxon>Lactobacillales</taxon>
        <taxon>Lactobacillaceae</taxon>
        <taxon>Companilactobacillus</taxon>
    </lineage>
</organism>
<dbReference type="InterPro" id="IPR052021">
    <property type="entry name" value="Type-I_RS_S_subunit"/>
</dbReference>
<evidence type="ECO:0000313" key="6">
    <source>
        <dbReference type="EMBL" id="AYE39225.1"/>
    </source>
</evidence>
<dbReference type="OrthoDB" id="9795776at2"/>
<dbReference type="REBASE" id="273050">
    <property type="entry name" value="S.Lsp52074ORF11545P"/>
</dbReference>
<sequence>MYSETQYSSLNNNRFLSIKYHFLLIIFILNLQGFITYIDWELRKLGEVAKIVGGGTPSTKVSNYWDGEIDWYTPSEIGDRTYLKQSEKKITSSGLDNSSAQLLPVGTVLFTSRAGIGKTAILKKTSTTNQGFQSIVPNLKLLKSYYIFSLTSKLKKYGEINGAGSTFIEVSGKQMAKMDLMLPSLKEQDDISDLLKTADKIIILSRKKLTMYESLKKYLLQNLFPSDGEKIPNVRFADFSGDWEQHKLGKITNIFDGTHQTPSYTKEGVMFLSVEDIRTLHSKKFISEMDFKKDFKISPKASDILMTRIGDVGTTNVVNYNGNIAYYVSLALLQKKDTDSLFLNYCISSPAVQREIWKRTLQVAFPRKINKNEIKKIPINISKKEEQIKIGKIFSKIDFCLYTAKKQLSLYKNMKKYYTQKLLV</sequence>
<dbReference type="CDD" id="cd17273">
    <property type="entry name" value="RMtype1_S_EcoJA69PI-TRD1-CR1_like"/>
    <property type="match status" value="1"/>
</dbReference>
<protein>
    <submittedName>
        <fullName evidence="6">Restriction endonuclease subunit S</fullName>
    </submittedName>
</protein>
<dbReference type="GO" id="GO:0009307">
    <property type="term" value="P:DNA restriction-modification system"/>
    <property type="evidence" value="ECO:0007669"/>
    <property type="project" value="UniProtKB-KW"/>
</dbReference>
<keyword evidence="6" id="KW-0540">Nuclease</keyword>
<keyword evidence="6" id="KW-0378">Hydrolase</keyword>
<dbReference type="EMBL" id="CP031933">
    <property type="protein sequence ID" value="AYE39225.1"/>
    <property type="molecule type" value="Genomic_DNA"/>
</dbReference>
<dbReference type="Gene3D" id="3.90.220.20">
    <property type="entry name" value="DNA methylase specificity domains"/>
    <property type="match status" value="2"/>
</dbReference>
<dbReference type="InterPro" id="IPR044946">
    <property type="entry name" value="Restrct_endonuc_typeI_TRD_sf"/>
</dbReference>
<dbReference type="Pfam" id="PF01420">
    <property type="entry name" value="Methylase_S"/>
    <property type="match status" value="2"/>
</dbReference>